<keyword evidence="2" id="KW-1185">Reference proteome</keyword>
<proteinExistence type="predicted"/>
<name>A0AA39WHJ6_9PEZI</name>
<protein>
    <submittedName>
        <fullName evidence="1">Uncharacterized protein</fullName>
    </submittedName>
</protein>
<gene>
    <name evidence="1" type="ORF">DIS24_g11721</name>
</gene>
<evidence type="ECO:0000313" key="2">
    <source>
        <dbReference type="Proteomes" id="UP001175001"/>
    </source>
</evidence>
<accession>A0AA39WHJ6</accession>
<reference evidence="1" key="1">
    <citation type="submission" date="2023-06" db="EMBL/GenBank/DDBJ databases">
        <title>Multi-omics analyses reveal the molecular pathogenesis toolkit of Lasiodiplodia hormozganensis, a cross-kingdom pathogen.</title>
        <authorList>
            <person name="Felix C."/>
            <person name="Meneses R."/>
            <person name="Goncalves M.F.M."/>
            <person name="Tilleman L."/>
            <person name="Duarte A.S."/>
            <person name="Jorrin-Novo J.V."/>
            <person name="Van De Peer Y."/>
            <person name="Deforce D."/>
            <person name="Van Nieuwerburgh F."/>
            <person name="Esteves A.C."/>
            <person name="Alves A."/>
        </authorList>
    </citation>
    <scope>NUCLEOTIDE SEQUENCE</scope>
    <source>
        <strain evidence="1">CBS 339.90</strain>
    </source>
</reference>
<dbReference type="Proteomes" id="UP001175001">
    <property type="component" value="Unassembled WGS sequence"/>
</dbReference>
<dbReference type="EMBL" id="JAUJDW010000186">
    <property type="protein sequence ID" value="KAK0615538.1"/>
    <property type="molecule type" value="Genomic_DNA"/>
</dbReference>
<sequence length="152" mass="17286">MPSHKRGKSAPMIMDQQPLRRQEPIPFPLAVLVLFSLRVVYNLTSTTLRPLAISCSLVSAFFEPRGDDETDEVVYVKKPWQLIELPEYHSLLVTKLGKCGSRAISLNMDDMEDLFDDLCDLMITRLSRQDLGETGWVYIMQGKGRLPGLFKV</sequence>
<comment type="caution">
    <text evidence="1">The sequence shown here is derived from an EMBL/GenBank/DDBJ whole genome shotgun (WGS) entry which is preliminary data.</text>
</comment>
<dbReference type="AlphaFoldDB" id="A0AA39WHJ6"/>
<evidence type="ECO:0000313" key="1">
    <source>
        <dbReference type="EMBL" id="KAK0615538.1"/>
    </source>
</evidence>
<organism evidence="1 2">
    <name type="scientific">Lasiodiplodia hormozganensis</name>
    <dbReference type="NCBI Taxonomy" id="869390"/>
    <lineage>
        <taxon>Eukaryota</taxon>
        <taxon>Fungi</taxon>
        <taxon>Dikarya</taxon>
        <taxon>Ascomycota</taxon>
        <taxon>Pezizomycotina</taxon>
        <taxon>Dothideomycetes</taxon>
        <taxon>Dothideomycetes incertae sedis</taxon>
        <taxon>Botryosphaeriales</taxon>
        <taxon>Botryosphaeriaceae</taxon>
        <taxon>Lasiodiplodia</taxon>
    </lineage>
</organism>